<dbReference type="Proteomes" id="UP001501599">
    <property type="component" value="Unassembled WGS sequence"/>
</dbReference>
<evidence type="ECO:0000313" key="2">
    <source>
        <dbReference type="EMBL" id="GAA2170929.1"/>
    </source>
</evidence>
<reference evidence="3" key="1">
    <citation type="journal article" date="2019" name="Int. J. Syst. Evol. Microbiol.">
        <title>The Global Catalogue of Microorganisms (GCM) 10K type strain sequencing project: providing services to taxonomists for standard genome sequencing and annotation.</title>
        <authorList>
            <consortium name="The Broad Institute Genomics Platform"/>
            <consortium name="The Broad Institute Genome Sequencing Center for Infectious Disease"/>
            <person name="Wu L."/>
            <person name="Ma J."/>
        </authorList>
    </citation>
    <scope>NUCLEOTIDE SEQUENCE [LARGE SCALE GENOMIC DNA]</scope>
    <source>
        <strain evidence="3">JCM 16026</strain>
    </source>
</reference>
<comment type="caution">
    <text evidence="2">The sequence shown here is derived from an EMBL/GenBank/DDBJ whole genome shotgun (WGS) entry which is preliminary data.</text>
</comment>
<accession>A0ABP5M9D4</accession>
<sequence length="134" mass="13956">MADRGRGADGDARVGAPVDGRPGSGDGTGRSIDSGHRPGAGRDPVEDGSGDGLAELVDRVPIGWSRHDVDGRAWGLTRVDHAGGRSSTIEGEELGGARRMSANVWRTTSGTHLKPCEMPAEQVLAVLRALPPRD</sequence>
<evidence type="ECO:0000256" key="1">
    <source>
        <dbReference type="SAM" id="MobiDB-lite"/>
    </source>
</evidence>
<dbReference type="RefSeq" id="WP_344339580.1">
    <property type="nucleotide sequence ID" value="NZ_BAAAQT010000001.1"/>
</dbReference>
<gene>
    <name evidence="2" type="ORF">GCM10009846_03000</name>
</gene>
<proteinExistence type="predicted"/>
<feature type="compositionally biased region" description="Basic and acidic residues" evidence="1">
    <location>
        <begin position="1"/>
        <end position="12"/>
    </location>
</feature>
<keyword evidence="3" id="KW-1185">Reference proteome</keyword>
<organism evidence="2 3">
    <name type="scientific">Agrococcus versicolor</name>
    <dbReference type="NCBI Taxonomy" id="501482"/>
    <lineage>
        <taxon>Bacteria</taxon>
        <taxon>Bacillati</taxon>
        <taxon>Actinomycetota</taxon>
        <taxon>Actinomycetes</taxon>
        <taxon>Micrococcales</taxon>
        <taxon>Microbacteriaceae</taxon>
        <taxon>Agrococcus</taxon>
    </lineage>
</organism>
<protein>
    <submittedName>
        <fullName evidence="2">Uncharacterized protein</fullName>
    </submittedName>
</protein>
<name>A0ABP5M9D4_9MICO</name>
<feature type="region of interest" description="Disordered" evidence="1">
    <location>
        <begin position="1"/>
        <end position="53"/>
    </location>
</feature>
<dbReference type="EMBL" id="BAAAQT010000001">
    <property type="protein sequence ID" value="GAA2170929.1"/>
    <property type="molecule type" value="Genomic_DNA"/>
</dbReference>
<evidence type="ECO:0000313" key="3">
    <source>
        <dbReference type="Proteomes" id="UP001501599"/>
    </source>
</evidence>